<dbReference type="EMBL" id="CM017707">
    <property type="protein sequence ID" value="TYG62474.1"/>
    <property type="molecule type" value="Genomic_DNA"/>
</dbReference>
<dbReference type="PANTHER" id="PTHR34947:SF3">
    <property type="entry name" value="TRANSMEMBRANE PROTEIN"/>
    <property type="match status" value="1"/>
</dbReference>
<protein>
    <recommendedName>
        <fullName evidence="5">DUF4408 domain-containing protein</fullName>
    </recommendedName>
</protein>
<feature type="transmembrane region" description="Helical" evidence="2">
    <location>
        <begin position="138"/>
        <end position="158"/>
    </location>
</feature>
<keyword evidence="4" id="KW-1185">Reference proteome</keyword>
<evidence type="ECO:0000256" key="2">
    <source>
        <dbReference type="SAM" id="Phobius"/>
    </source>
</evidence>
<proteinExistence type="predicted"/>
<feature type="transmembrane region" description="Helical" evidence="2">
    <location>
        <begin position="98"/>
        <end position="118"/>
    </location>
</feature>
<gene>
    <name evidence="3" type="ORF">ES288_D07G234500v1</name>
</gene>
<evidence type="ECO:0000256" key="1">
    <source>
        <dbReference type="SAM" id="MobiDB-lite"/>
    </source>
</evidence>
<feature type="compositionally biased region" description="Acidic residues" evidence="1">
    <location>
        <begin position="224"/>
        <end position="234"/>
    </location>
</feature>
<keyword evidence="2" id="KW-1133">Transmembrane helix</keyword>
<reference evidence="3 4" key="1">
    <citation type="submission" date="2019-06" db="EMBL/GenBank/DDBJ databases">
        <title>WGS assembly of Gossypium darwinii.</title>
        <authorList>
            <person name="Chen Z.J."/>
            <person name="Sreedasyam A."/>
            <person name="Ando A."/>
            <person name="Song Q."/>
            <person name="De L."/>
            <person name="Hulse-Kemp A."/>
            <person name="Ding M."/>
            <person name="Ye W."/>
            <person name="Kirkbride R."/>
            <person name="Jenkins J."/>
            <person name="Plott C."/>
            <person name="Lovell J."/>
            <person name="Lin Y.-M."/>
            <person name="Vaughn R."/>
            <person name="Liu B."/>
            <person name="Li W."/>
            <person name="Simpson S."/>
            <person name="Scheffler B."/>
            <person name="Saski C."/>
            <person name="Grover C."/>
            <person name="Hu G."/>
            <person name="Conover J."/>
            <person name="Carlson J."/>
            <person name="Shu S."/>
            <person name="Boston L."/>
            <person name="Williams M."/>
            <person name="Peterson D."/>
            <person name="Mcgee K."/>
            <person name="Jones D."/>
            <person name="Wendel J."/>
            <person name="Stelly D."/>
            <person name="Grimwood J."/>
            <person name="Schmutz J."/>
        </authorList>
    </citation>
    <scope>NUCLEOTIDE SEQUENCE [LARGE SCALE GENOMIC DNA]</scope>
    <source>
        <strain evidence="3">1808015.09</strain>
    </source>
</reference>
<dbReference type="AlphaFoldDB" id="A0A5D2BYW9"/>
<evidence type="ECO:0000313" key="3">
    <source>
        <dbReference type="EMBL" id="TYG62474.1"/>
    </source>
</evidence>
<keyword evidence="2" id="KW-0472">Membrane</keyword>
<evidence type="ECO:0008006" key="5">
    <source>
        <dbReference type="Google" id="ProtNLM"/>
    </source>
</evidence>
<dbReference type="Proteomes" id="UP000323506">
    <property type="component" value="Chromosome D07"/>
</dbReference>
<feature type="region of interest" description="Disordered" evidence="1">
    <location>
        <begin position="215"/>
        <end position="238"/>
    </location>
</feature>
<keyword evidence="2" id="KW-0812">Transmembrane</keyword>
<sequence length="267" mass="30145">MHFVYASENFSCLTCPLPHTLFRREEGVVSRNLVPYSSYIKPLPHLPLPNVMNLLSKSFLSVLFKSLFHSPTENITSMEIPNKKQRIQLITTSHLVKLLTKILLPFSLLSVILSYPFMCNFQALAYGLQLLSFSVGKNYMFLLCNGLLVFIATSSGLIGSSCVETGVKAEKAVKISEGGSQTELEVESSEPKEKVVTEYDQKEEEVALVVELEVEGEEGRSDEVVSDEEDEDELGWMSNEELNKKCEDFIRKMRKESDFEARLLITN</sequence>
<evidence type="ECO:0000313" key="4">
    <source>
        <dbReference type="Proteomes" id="UP000323506"/>
    </source>
</evidence>
<organism evidence="3 4">
    <name type="scientific">Gossypium darwinii</name>
    <name type="common">Darwin's cotton</name>
    <name type="synonym">Gossypium barbadense var. darwinii</name>
    <dbReference type="NCBI Taxonomy" id="34276"/>
    <lineage>
        <taxon>Eukaryota</taxon>
        <taxon>Viridiplantae</taxon>
        <taxon>Streptophyta</taxon>
        <taxon>Embryophyta</taxon>
        <taxon>Tracheophyta</taxon>
        <taxon>Spermatophyta</taxon>
        <taxon>Magnoliopsida</taxon>
        <taxon>eudicotyledons</taxon>
        <taxon>Gunneridae</taxon>
        <taxon>Pentapetalae</taxon>
        <taxon>rosids</taxon>
        <taxon>malvids</taxon>
        <taxon>Malvales</taxon>
        <taxon>Malvaceae</taxon>
        <taxon>Malvoideae</taxon>
        <taxon>Gossypium</taxon>
    </lineage>
</organism>
<name>A0A5D2BYW9_GOSDA</name>
<accession>A0A5D2BYW9</accession>
<dbReference type="PANTHER" id="PTHR34947">
    <property type="entry name" value="TRANSMEMBRANE PROTEIN"/>
    <property type="match status" value="1"/>
</dbReference>